<sequence>MKVDVTNHEDTVAKMKGYDIVMDGTTIKLNGLSTRCIADAGCHGVNLNGFGEENESHSKFVQHGTTCLPGFGMTPGVTQMMAMYAANQLDTVESVRVSHGSYRPIAFSASITETTTYEYDPHLPTRTVYEEGEFKQVPPFARPREIELPAPYGKTMQYIIPHSETITLAKALEDKGVQLIETRGTWPEQNMQLVRALYDYGILRNDQIEINGKEIGIMDCISKYLLKSKEGQATELYGYALHVEVVGMKNNQKQRHVLYHTHPLSDGSVVGWEKLRAYTRNVGIPFGIATELIAKGVVNKAGVITPEEAFENPQIIFDELEKRGIYIHEEIFTEKENYNFV</sequence>
<protein>
    <submittedName>
        <fullName evidence="2">Saccharopine dehydrogenase, NADP+, L-lysine forming</fullName>
    </submittedName>
</protein>
<proteinExistence type="predicted"/>
<dbReference type="PANTHER" id="PTHR43796">
    <property type="entry name" value="CARBOXYNORSPERMIDINE SYNTHASE"/>
    <property type="match status" value="1"/>
</dbReference>
<accession>C2XR63</accession>
<dbReference type="HOGENOM" id="CLU_058812_0_0_9"/>
<gene>
    <name evidence="2" type="ORF">bcere0026_11730</name>
</gene>
<dbReference type="EMBL" id="ACMP01000045">
    <property type="protein sequence ID" value="EEL71846.1"/>
    <property type="molecule type" value="Genomic_DNA"/>
</dbReference>
<dbReference type="Gene3D" id="3.30.360.10">
    <property type="entry name" value="Dihydrodipicolinate Reductase, domain 2"/>
    <property type="match status" value="1"/>
</dbReference>
<dbReference type="PANTHER" id="PTHR43796:SF2">
    <property type="entry name" value="CARBOXYNORSPERMIDINE SYNTHASE"/>
    <property type="match status" value="1"/>
</dbReference>
<reference evidence="2" key="1">
    <citation type="journal article" date="2012" name="Genome Res.">
        <title>Genomic characterization of the Bacillus cereus sensu lato species: Backdrop to the evolution of Bacillus anthracis.</title>
        <authorList>
            <person name="Zwick M.E."/>
            <person name="Joseph S.J."/>
            <person name="Didelot X."/>
            <person name="Chen P.E."/>
            <person name="Bishop-Lilly K.A."/>
            <person name="Stewart A.C."/>
            <person name="Willner K."/>
            <person name="Nolan N."/>
            <person name="Lentz S."/>
            <person name="Thomason M.K."/>
            <person name="Sozhamannan S."/>
            <person name="Mateczun A.J."/>
            <person name="Du L."/>
            <person name="Read T.D."/>
        </authorList>
    </citation>
    <scope>NUCLEOTIDE SEQUENCE [LARGE SCALE GENOMIC DNA]</scope>
    <source>
        <strain evidence="2">AH603</strain>
    </source>
</reference>
<dbReference type="Gene3D" id="3.40.50.720">
    <property type="entry name" value="NAD(P)-binding Rossmann-like Domain"/>
    <property type="match status" value="1"/>
</dbReference>
<evidence type="ECO:0000259" key="1">
    <source>
        <dbReference type="Pfam" id="PF16653"/>
    </source>
</evidence>
<feature type="domain" description="Saccharopine dehydrogenase-like C-terminal" evidence="1">
    <location>
        <begin position="72"/>
        <end position="325"/>
    </location>
</feature>
<name>C2XR63_BACMY</name>
<comment type="caution">
    <text evidence="2">The sequence shown here is derived from an EMBL/GenBank/DDBJ whole genome shotgun (WGS) entry which is preliminary data.</text>
</comment>
<dbReference type="InterPro" id="IPR032095">
    <property type="entry name" value="Sacchrp_dh-like_C"/>
</dbReference>
<evidence type="ECO:0000313" key="2">
    <source>
        <dbReference type="EMBL" id="EEL71846.1"/>
    </source>
</evidence>
<organism evidence="2">
    <name type="scientific">Bacillus mycoides</name>
    <dbReference type="NCBI Taxonomy" id="1405"/>
    <lineage>
        <taxon>Bacteria</taxon>
        <taxon>Bacillati</taxon>
        <taxon>Bacillota</taxon>
        <taxon>Bacilli</taxon>
        <taxon>Bacillales</taxon>
        <taxon>Bacillaceae</taxon>
        <taxon>Bacillus</taxon>
        <taxon>Bacillus cereus group</taxon>
    </lineage>
</organism>
<dbReference type="Proteomes" id="UP000001753">
    <property type="component" value="Chromosome"/>
</dbReference>
<dbReference type="AlphaFoldDB" id="C2XR63"/>
<dbReference type="Pfam" id="PF16653">
    <property type="entry name" value="Sacchrp_dh_C"/>
    <property type="match status" value="1"/>
</dbReference>